<sequence length="83" mass="9212">MVGMRYFFQNNKEEDGIEQLKSAISKGHQVAKYGYGPILVCHGWDPRMKAQTSLFSQLSQLGTVECNGMPIVVSAVFVRFLGA</sequence>
<dbReference type="AlphaFoldDB" id="A0A540K8H7"/>
<gene>
    <name evidence="2" type="ORF">C1H46_043932</name>
</gene>
<evidence type="ECO:0000313" key="3">
    <source>
        <dbReference type="Proteomes" id="UP000315295"/>
    </source>
</evidence>
<evidence type="ECO:0000313" key="2">
    <source>
        <dbReference type="EMBL" id="TQD70537.1"/>
    </source>
</evidence>
<dbReference type="EMBL" id="VIEB01001769">
    <property type="protein sequence ID" value="TQD70537.1"/>
    <property type="molecule type" value="Genomic_DNA"/>
</dbReference>
<dbReference type="InterPro" id="IPR057136">
    <property type="entry name" value="At2g35280_TPR_dom"/>
</dbReference>
<organism evidence="2 3">
    <name type="scientific">Malus baccata</name>
    <name type="common">Siberian crab apple</name>
    <name type="synonym">Pyrus baccata</name>
    <dbReference type="NCBI Taxonomy" id="106549"/>
    <lineage>
        <taxon>Eukaryota</taxon>
        <taxon>Viridiplantae</taxon>
        <taxon>Streptophyta</taxon>
        <taxon>Embryophyta</taxon>
        <taxon>Tracheophyta</taxon>
        <taxon>Spermatophyta</taxon>
        <taxon>Magnoliopsida</taxon>
        <taxon>eudicotyledons</taxon>
        <taxon>Gunneridae</taxon>
        <taxon>Pentapetalae</taxon>
        <taxon>rosids</taxon>
        <taxon>fabids</taxon>
        <taxon>Rosales</taxon>
        <taxon>Rosaceae</taxon>
        <taxon>Amygdaloideae</taxon>
        <taxon>Maleae</taxon>
        <taxon>Malus</taxon>
    </lineage>
</organism>
<keyword evidence="3" id="KW-1185">Reference proteome</keyword>
<dbReference type="Pfam" id="PF23310">
    <property type="entry name" value="TPR_27"/>
    <property type="match status" value="1"/>
</dbReference>
<feature type="domain" description="At2g35280-like TPR" evidence="1">
    <location>
        <begin position="3"/>
        <end position="61"/>
    </location>
</feature>
<protein>
    <recommendedName>
        <fullName evidence="1">At2g35280-like TPR domain-containing protein</fullName>
    </recommendedName>
</protein>
<comment type="caution">
    <text evidence="2">The sequence shown here is derived from an EMBL/GenBank/DDBJ whole genome shotgun (WGS) entry which is preliminary data.</text>
</comment>
<dbReference type="Proteomes" id="UP000315295">
    <property type="component" value="Unassembled WGS sequence"/>
</dbReference>
<evidence type="ECO:0000259" key="1">
    <source>
        <dbReference type="Pfam" id="PF23310"/>
    </source>
</evidence>
<proteinExistence type="predicted"/>
<name>A0A540K8H7_MALBA</name>
<accession>A0A540K8H7</accession>
<reference evidence="2 3" key="1">
    <citation type="journal article" date="2019" name="G3 (Bethesda)">
        <title>Sequencing of a Wild Apple (Malus baccata) Genome Unravels the Differences Between Cultivated and Wild Apple Species Regarding Disease Resistance and Cold Tolerance.</title>
        <authorList>
            <person name="Chen X."/>
        </authorList>
    </citation>
    <scope>NUCLEOTIDE SEQUENCE [LARGE SCALE GENOMIC DNA]</scope>
    <source>
        <strain evidence="3">cv. Shandingzi</strain>
        <tissue evidence="2">Leaves</tissue>
    </source>
</reference>